<gene>
    <name evidence="2" type="ORF">EAV92_11335</name>
</gene>
<dbReference type="SUPFAM" id="SSF109854">
    <property type="entry name" value="DinB/YfiT-like putative metalloenzymes"/>
    <property type="match status" value="1"/>
</dbReference>
<sequence length="170" mass="19113">MDVRPSQDEYGGHFGNYIRLVPEGNLIDILAAQESQTFSLISSLDESQGDHRYAEGKWSLKEVIGHIPDTERVMSYRLLRISRGDETPLPGFDQDLFIQNAPFGGWSFSQLAEEYRAVRQATLSLLRGLTEDAWNRRGTASNVGMTVRALANVIAGHELHHVGIIRDKYL</sequence>
<protein>
    <submittedName>
        <fullName evidence="2">DinB family protein</fullName>
    </submittedName>
</protein>
<reference evidence="2 3" key="1">
    <citation type="submission" date="2018-10" db="EMBL/GenBank/DDBJ databases">
        <title>Genome Sequence of Cohnella sp.</title>
        <authorList>
            <person name="Srinivasan S."/>
            <person name="Kim M.K."/>
        </authorList>
    </citation>
    <scope>NUCLEOTIDE SEQUENCE [LARGE SCALE GENOMIC DNA]</scope>
    <source>
        <strain evidence="2 3">18JY8-7</strain>
    </source>
</reference>
<accession>A0A3G3JXY4</accession>
<evidence type="ECO:0000313" key="3">
    <source>
        <dbReference type="Proteomes" id="UP000269097"/>
    </source>
</evidence>
<evidence type="ECO:0000259" key="1">
    <source>
        <dbReference type="Pfam" id="PF12867"/>
    </source>
</evidence>
<evidence type="ECO:0000313" key="2">
    <source>
        <dbReference type="EMBL" id="AYQ73105.1"/>
    </source>
</evidence>
<feature type="domain" description="DinB-like" evidence="1">
    <location>
        <begin position="31"/>
        <end position="165"/>
    </location>
</feature>
<name>A0A3G3JXY4_9BACL</name>
<dbReference type="InterPro" id="IPR024775">
    <property type="entry name" value="DinB-like"/>
</dbReference>
<dbReference type="Pfam" id="PF12867">
    <property type="entry name" value="DinB_2"/>
    <property type="match status" value="1"/>
</dbReference>
<dbReference type="EMBL" id="CP033433">
    <property type="protein sequence ID" value="AYQ73105.1"/>
    <property type="molecule type" value="Genomic_DNA"/>
</dbReference>
<dbReference type="InterPro" id="IPR034660">
    <property type="entry name" value="DinB/YfiT-like"/>
</dbReference>
<dbReference type="RefSeq" id="WP_123041187.1">
    <property type="nucleotide sequence ID" value="NZ_CP033433.1"/>
</dbReference>
<organism evidence="2 3">
    <name type="scientific">Cohnella candidum</name>
    <dbReference type="NCBI Taxonomy" id="2674991"/>
    <lineage>
        <taxon>Bacteria</taxon>
        <taxon>Bacillati</taxon>
        <taxon>Bacillota</taxon>
        <taxon>Bacilli</taxon>
        <taxon>Bacillales</taxon>
        <taxon>Paenibacillaceae</taxon>
        <taxon>Cohnella</taxon>
    </lineage>
</organism>
<dbReference type="Proteomes" id="UP000269097">
    <property type="component" value="Chromosome"/>
</dbReference>
<keyword evidence="3" id="KW-1185">Reference proteome</keyword>
<dbReference type="Gene3D" id="1.20.120.450">
    <property type="entry name" value="dinb family like domain"/>
    <property type="match status" value="1"/>
</dbReference>
<dbReference type="KEGG" id="coh:EAV92_11335"/>
<dbReference type="AlphaFoldDB" id="A0A3G3JXY4"/>
<proteinExistence type="predicted"/>